<evidence type="ECO:0000313" key="3">
    <source>
        <dbReference type="Proteomes" id="UP001501196"/>
    </source>
</evidence>
<dbReference type="InterPro" id="IPR051922">
    <property type="entry name" value="Bact_Sporulation_Assoc"/>
</dbReference>
<dbReference type="PANTHER" id="PTHR30032">
    <property type="entry name" value="N-ACETYLMURAMOYL-L-ALANINE AMIDASE-RELATED"/>
    <property type="match status" value="1"/>
</dbReference>
<evidence type="ECO:0000256" key="1">
    <source>
        <dbReference type="SAM" id="SignalP"/>
    </source>
</evidence>
<keyword evidence="1" id="KW-0732">Signal</keyword>
<feature type="signal peptide" evidence="1">
    <location>
        <begin position="1"/>
        <end position="34"/>
    </location>
</feature>
<name>A0ABP5FTB8_9MICO</name>
<evidence type="ECO:0000313" key="2">
    <source>
        <dbReference type="EMBL" id="GAA2033512.1"/>
    </source>
</evidence>
<feature type="chain" id="PRO_5046813042" description="Cell wall-binding repeat-containing protein" evidence="1">
    <location>
        <begin position="35"/>
        <end position="1188"/>
    </location>
</feature>
<reference evidence="3" key="1">
    <citation type="journal article" date="2019" name="Int. J. Syst. Evol. Microbiol.">
        <title>The Global Catalogue of Microorganisms (GCM) 10K type strain sequencing project: providing services to taxonomists for standard genome sequencing and annotation.</title>
        <authorList>
            <consortium name="The Broad Institute Genomics Platform"/>
            <consortium name="The Broad Institute Genome Sequencing Center for Infectious Disease"/>
            <person name="Wu L."/>
            <person name="Ma J."/>
        </authorList>
    </citation>
    <scope>NUCLEOTIDE SEQUENCE [LARGE SCALE GENOMIC DNA]</scope>
    <source>
        <strain evidence="3">JCM 15672</strain>
    </source>
</reference>
<dbReference type="EMBL" id="BAAAPW010000002">
    <property type="protein sequence ID" value="GAA2033512.1"/>
    <property type="molecule type" value="Genomic_DNA"/>
</dbReference>
<organism evidence="2 3">
    <name type="scientific">Agromyces tropicus</name>
    <dbReference type="NCBI Taxonomy" id="555371"/>
    <lineage>
        <taxon>Bacteria</taxon>
        <taxon>Bacillati</taxon>
        <taxon>Actinomycetota</taxon>
        <taxon>Actinomycetes</taxon>
        <taxon>Micrococcales</taxon>
        <taxon>Microbacteriaceae</taxon>
        <taxon>Agromyces</taxon>
    </lineage>
</organism>
<protein>
    <recommendedName>
        <fullName evidence="4">Cell wall-binding repeat-containing protein</fullName>
    </recommendedName>
</protein>
<dbReference type="Pfam" id="PF04122">
    <property type="entry name" value="CW_binding_2"/>
    <property type="match status" value="2"/>
</dbReference>
<proteinExistence type="predicted"/>
<dbReference type="Proteomes" id="UP001501196">
    <property type="component" value="Unassembled WGS sequence"/>
</dbReference>
<dbReference type="Gene3D" id="2.60.40.2700">
    <property type="match status" value="1"/>
</dbReference>
<sequence length="1188" mass="123143">MDPNPSGRRPRSLVALLVALLAALSIWQPSAAFAEEVAPNLVSLERTSPDVVAHGDQVVVAWEFDAPVESVTVNLRDALGGQQFLYAEAWVPALTGRSVAVVDTSTWPGGPMAFDGINYSWTAGGDWHFVELDAAGEVRWSSDGLAPVPAPVDAMRVTGFDVESDLDLSTPPALRSATRTSGDTLVDGDVVEIAWEFDRAVDQVAFTLRDGVGRAHRIEWYSWDQGTGPSTSGVATMRVDTPAWAGGDVVFGGLDYSWSGGYLSIDEYGVTTYKQPEGLADATLPEGGLAGLGFSVESDFAAGATPHLTSLVRTSPDVVVDGDEVAVDWAFDAAVDSVVVVVRDALGAEHHLWSSTWGPADSGRATTYVDAAEWPAGVVELDRLEYSWASGGDVSSTVALDANGEVLWSWGEVGEIPSAAGAMSFAPFEMDSDLDLTVPPVLAEARLVSGDVVAEGDEVQVAWSFDVPVDLVRFWFRDDLGERHPVEWSVWQGTGSAASTEGVATATVDTTSWAGGAAVFDGLDYEWHSRMMSFDADGSVLWKEPAGLQDVAVPIDQLSSLAVTVESDLDLGAVPALTSVTRLSGDVVRDGIDTAAVAWEVDAPIRWISFVYEDGMGRMQSMIWTGDPATSGVADILFEGASWAPGDAELLDVRYSTLNDRAIVLDRDGSVASTWPEGLDAAPYEPGFADLDFTVETDAVFQTVDVPAPVFTDATCDAPAHLLLEDFDHGWWSWTPGGIGYGGFGDAFDGEPWLPYGEATFTVTAMFEDGWGTTGTARWTHSFADPGSCEPLLDLESAPTPTITGDPLVGSPLAVAPGDWQPAPVELAFQWFRDGVPVAGATEPVYELTAADARAGISVEVTGSKDGYAPAIRASDPVQVSEPAPTVTRVPGDGRFASFAAGSASSWAPGVETAIIVNGVDETSAVAGAALAGASGAPLLAVKHRSVPVETADELGRLAPQRIVVVGGDALVADAVVDELAGFAAGDVSRIDAEGPFALAAAVSASRWQAGVDVAYLVDVSDRPSALAASALAAASDAPILAVADDAVPSATAVELERLAPAGLVVVGDAATVTDAVLDELAGSTDGAVTRIAGPGRFGTTAAVSSTGWPSGAGTVFVVNGSDTASATAAAALAGASGSPLLTVKRSSITSDISDELRRLDPNRVVVLGDANAIDGSVLAELAALIGA</sequence>
<accession>A0ABP5FTB8</accession>
<keyword evidence="3" id="KW-1185">Reference proteome</keyword>
<comment type="caution">
    <text evidence="2">The sequence shown here is derived from an EMBL/GenBank/DDBJ whole genome shotgun (WGS) entry which is preliminary data.</text>
</comment>
<dbReference type="RefSeq" id="WP_344371754.1">
    <property type="nucleotide sequence ID" value="NZ_BAAAPW010000002.1"/>
</dbReference>
<evidence type="ECO:0008006" key="4">
    <source>
        <dbReference type="Google" id="ProtNLM"/>
    </source>
</evidence>
<dbReference type="PANTHER" id="PTHR30032:SF4">
    <property type="entry name" value="AMIDASE ENHANCER"/>
    <property type="match status" value="1"/>
</dbReference>
<dbReference type="InterPro" id="IPR007253">
    <property type="entry name" value="Cell_wall-bd_2"/>
</dbReference>
<gene>
    <name evidence="2" type="ORF">GCM10009819_16990</name>
</gene>